<feature type="repeat" description="WD" evidence="3">
    <location>
        <begin position="1033"/>
        <end position="1064"/>
    </location>
</feature>
<dbReference type="SUPFAM" id="SSF52540">
    <property type="entry name" value="P-loop containing nucleoside triphosphate hydrolases"/>
    <property type="match status" value="1"/>
</dbReference>
<evidence type="ECO:0000256" key="2">
    <source>
        <dbReference type="ARBA" id="ARBA00022737"/>
    </source>
</evidence>
<dbReference type="InterPro" id="IPR053299">
    <property type="entry name" value="ASTRA_WD_repeat"/>
</dbReference>
<dbReference type="InterPro" id="IPR015943">
    <property type="entry name" value="WD40/YVTN_repeat-like_dom_sf"/>
</dbReference>
<dbReference type="Pfam" id="PF00400">
    <property type="entry name" value="WD40"/>
    <property type="match status" value="5"/>
</dbReference>
<dbReference type="PROSITE" id="PS00678">
    <property type="entry name" value="WD_REPEATS_1"/>
    <property type="match status" value="2"/>
</dbReference>
<evidence type="ECO:0000313" key="6">
    <source>
        <dbReference type="Proteomes" id="UP000044841"/>
    </source>
</evidence>
<evidence type="ECO:0000313" key="5">
    <source>
        <dbReference type="EMBL" id="CUA71492.1"/>
    </source>
</evidence>
<dbReference type="Proteomes" id="UP000044841">
    <property type="component" value="Unassembled WGS sequence"/>
</dbReference>
<dbReference type="Gene3D" id="2.130.10.10">
    <property type="entry name" value="YVTN repeat-like/Quinoprotein amine dehydrogenase"/>
    <property type="match status" value="2"/>
</dbReference>
<dbReference type="PROSITE" id="PS50294">
    <property type="entry name" value="WD_REPEATS_REGION"/>
    <property type="match status" value="5"/>
</dbReference>
<feature type="repeat" description="WD" evidence="3">
    <location>
        <begin position="904"/>
        <end position="939"/>
    </location>
</feature>
<name>A0A0K6FZU0_9AGAM</name>
<feature type="repeat" description="WD" evidence="3">
    <location>
        <begin position="947"/>
        <end position="988"/>
    </location>
</feature>
<proteinExistence type="predicted"/>
<accession>A0A0K6FZU0</accession>
<dbReference type="InterPro" id="IPR056884">
    <property type="entry name" value="NPHP3-like_N"/>
</dbReference>
<keyword evidence="2" id="KW-0677">Repeat</keyword>
<dbReference type="CDD" id="cd00200">
    <property type="entry name" value="WD40"/>
    <property type="match status" value="1"/>
</dbReference>
<feature type="repeat" description="WD" evidence="3">
    <location>
        <begin position="861"/>
        <end position="897"/>
    </location>
</feature>
<dbReference type="Gene3D" id="3.40.50.300">
    <property type="entry name" value="P-loop containing nucleotide triphosphate hydrolases"/>
    <property type="match status" value="1"/>
</dbReference>
<dbReference type="SUPFAM" id="SSF50978">
    <property type="entry name" value="WD40 repeat-like"/>
    <property type="match status" value="1"/>
</dbReference>
<gene>
    <name evidence="5" type="ORF">RSOLAG22IIIB_09620</name>
</gene>
<dbReference type="EMBL" id="CYGV01001243">
    <property type="protein sequence ID" value="CUA71492.1"/>
    <property type="molecule type" value="Genomic_DNA"/>
</dbReference>
<dbReference type="SMART" id="SM00320">
    <property type="entry name" value="WD40"/>
    <property type="match status" value="6"/>
</dbReference>
<keyword evidence="1 3" id="KW-0853">WD repeat</keyword>
<dbReference type="InterPro" id="IPR036322">
    <property type="entry name" value="WD40_repeat_dom_sf"/>
</dbReference>
<organism evidence="5 6">
    <name type="scientific">Rhizoctonia solani</name>
    <dbReference type="NCBI Taxonomy" id="456999"/>
    <lineage>
        <taxon>Eukaryota</taxon>
        <taxon>Fungi</taxon>
        <taxon>Dikarya</taxon>
        <taxon>Basidiomycota</taxon>
        <taxon>Agaricomycotina</taxon>
        <taxon>Agaricomycetes</taxon>
        <taxon>Cantharellales</taxon>
        <taxon>Ceratobasidiaceae</taxon>
        <taxon>Rhizoctonia</taxon>
    </lineage>
</organism>
<dbReference type="InterPro" id="IPR027417">
    <property type="entry name" value="P-loop_NTPase"/>
</dbReference>
<dbReference type="PROSITE" id="PS50082">
    <property type="entry name" value="WD_REPEATS_2"/>
    <property type="match status" value="5"/>
</dbReference>
<dbReference type="Pfam" id="PF24883">
    <property type="entry name" value="NPHP3_N"/>
    <property type="match status" value="1"/>
</dbReference>
<protein>
    <submittedName>
        <fullName evidence="5">Putative WD repeat-containing protein alr3466 [Nostoc sp, PCC 7120]</fullName>
    </submittedName>
</protein>
<evidence type="ECO:0000256" key="3">
    <source>
        <dbReference type="PROSITE-ProRule" id="PRU00221"/>
    </source>
</evidence>
<dbReference type="InterPro" id="IPR019775">
    <property type="entry name" value="WD40_repeat_CS"/>
</dbReference>
<evidence type="ECO:0000256" key="1">
    <source>
        <dbReference type="ARBA" id="ARBA00022574"/>
    </source>
</evidence>
<evidence type="ECO:0000259" key="4">
    <source>
        <dbReference type="Pfam" id="PF24883"/>
    </source>
</evidence>
<feature type="domain" description="Nephrocystin 3-like N-terminal" evidence="4">
    <location>
        <begin position="232"/>
        <end position="390"/>
    </location>
</feature>
<feature type="repeat" description="WD" evidence="3">
    <location>
        <begin position="990"/>
        <end position="1031"/>
    </location>
</feature>
<dbReference type="PANTHER" id="PTHR44156">
    <property type="entry name" value="SUPERNUMERARY LIMBS, ISOFORM B-RELATED"/>
    <property type="match status" value="1"/>
</dbReference>
<dbReference type="AlphaFoldDB" id="A0A0K6FZU0"/>
<sequence length="1151" mass="127891">MATPPGNIPPTGGPKSTARRLVQKCKEALMGLRPASKRKEATVTKDITITPWDTLRIALRKLERIAETFPLLKAAVDDIIILSDLVREAATRHSEYDGLVQDFEHIAQTLNRYIEAFDPSDHSENVEYITKALKVQISYLAKKRNENRAKPSGLLKQTEIQDDVIKCHNETMVLFQTLQCEISHRVWKNMDIQRIRGLLKDMCPVEDARYNSGFSMIIRRRSCTKGTRVAVQEQVLAWAQNSSSAQIYWMNGMAGTGKTTIAYTLCERFADTGLLGANFFCSRSSASCSGGNQIIPTIANQLAHYSHAFRSELCKVLQEDGSVCFLDVEQQFKKLVLQPMLAVKAAIPAGVIVVVDALDECQESYIVKEFLRLLLSFSIDLPIKFFVTSRPEPTIRGSMMAEINYPPSVLHLHDIQDTIVQGDIQIYLEEALESMSPPPSEDEIRQLVERSGKLFIYAATVARYIISEKLSVDPRIRFKKVLTAGPGEFSKDRRPIKELDELYTTILQAAFNEDLDSDEVEGMQLILHTILCAKEPVNLSVLKPIMGLEYTSKQLQCYLEPLRSVLHVSEADGMYTVSTFHASFLDFMFDKERSDKFHCDNMRHNSYFAIRCFQVMSEQLHFNMCSLELSTAFDSAVQNLKQRSAQIDQGLLYSCRFWAEHLQEAGSCDVEKNHEGLISFLSCRFLFWVEVLNLADFLVIAKEVLSQARGWLLANHISGAIATWVADAIEFVAFFASGTCFHSTPHLYLSALPSFRKSSFIYSNYYSQMRGLVDIHSYITPNDHRINEGKRSKDIGGSTVTLTRDILTGAVVTGPFKLQTGGLQPTSVALSIDGIYAVIASVDHTISVYDTQTGVHISGPLQGHADAILSLAISINKVYIVSGSSDRRLGVWNMQSGVIPIGLGEGHTESVTSVNLSADGSRVISGSADCAVLVWDTNSCTIMAGPFKSHNGVVTAVAFSPDCSYIVSGSVDHTILVCDTLTGAVMIEPVKLHTSWVTSLAFSPDGTRIASGSADQTIWIIDVNSGDAVAGPLRGHTRLITFVTFSPDGTRIVSASEDCTSRVWAPDPRCKPQEPLLAIPHRLEDGWLINNNDELILWVPPELHPYCPRFLCEFAMDFQGASRTSGWDQMILGNQWVECYPEKSTIKTTQP</sequence>
<keyword evidence="6" id="KW-1185">Reference proteome</keyword>
<reference evidence="5 6" key="1">
    <citation type="submission" date="2015-07" db="EMBL/GenBank/DDBJ databases">
        <authorList>
            <person name="Noorani M."/>
        </authorList>
    </citation>
    <scope>NUCLEOTIDE SEQUENCE [LARGE SCALE GENOMIC DNA]</scope>
    <source>
        <strain evidence="5">BBA 69670</strain>
    </source>
</reference>
<dbReference type="InterPro" id="IPR001680">
    <property type="entry name" value="WD40_rpt"/>
</dbReference>